<dbReference type="InterPro" id="IPR016186">
    <property type="entry name" value="C-type_lectin-like/link_sf"/>
</dbReference>
<dbReference type="PANTHER" id="PTHR22803">
    <property type="entry name" value="MANNOSE, PHOSPHOLIPASE, LECTIN RECEPTOR RELATED"/>
    <property type="match status" value="1"/>
</dbReference>
<dbReference type="InterPro" id="IPR018378">
    <property type="entry name" value="C-type_lectin_CS"/>
</dbReference>
<evidence type="ECO:0000313" key="5">
    <source>
        <dbReference type="EMBL" id="OQV23363.1"/>
    </source>
</evidence>
<feature type="transmembrane region" description="Helical" evidence="2">
    <location>
        <begin position="1312"/>
        <end position="1334"/>
    </location>
</feature>
<feature type="signal peptide" evidence="3">
    <location>
        <begin position="1"/>
        <end position="23"/>
    </location>
</feature>
<keyword evidence="2" id="KW-1133">Transmembrane helix</keyword>
<evidence type="ECO:0000313" key="6">
    <source>
        <dbReference type="Proteomes" id="UP000192578"/>
    </source>
</evidence>
<dbReference type="SMART" id="SM00034">
    <property type="entry name" value="CLECT"/>
    <property type="match status" value="8"/>
</dbReference>
<dbReference type="Proteomes" id="UP000192578">
    <property type="component" value="Unassembled WGS sequence"/>
</dbReference>
<feature type="domain" description="C-type lectin" evidence="4">
    <location>
        <begin position="701"/>
        <end position="819"/>
    </location>
</feature>
<evidence type="ECO:0000256" key="1">
    <source>
        <dbReference type="ARBA" id="ARBA00023157"/>
    </source>
</evidence>
<dbReference type="InterPro" id="IPR050111">
    <property type="entry name" value="C-type_lectin/snaclec_domain"/>
</dbReference>
<keyword evidence="3" id="KW-0732">Signal</keyword>
<gene>
    <name evidence="5" type="ORF">BV898_02809</name>
</gene>
<dbReference type="SUPFAM" id="SSF56436">
    <property type="entry name" value="C-type lectin-like"/>
    <property type="match status" value="8"/>
</dbReference>
<dbReference type="Pfam" id="PF00059">
    <property type="entry name" value="Lectin_C"/>
    <property type="match status" value="8"/>
</dbReference>
<feature type="domain" description="C-type lectin" evidence="4">
    <location>
        <begin position="231"/>
        <end position="357"/>
    </location>
</feature>
<dbReference type="InterPro" id="IPR001304">
    <property type="entry name" value="C-type_lectin-like"/>
</dbReference>
<feature type="domain" description="C-type lectin" evidence="4">
    <location>
        <begin position="1147"/>
        <end position="1277"/>
    </location>
</feature>
<keyword evidence="1" id="KW-1015">Disulfide bond</keyword>
<evidence type="ECO:0000256" key="3">
    <source>
        <dbReference type="SAM" id="SignalP"/>
    </source>
</evidence>
<sequence>MIPLVVITLVAALSGLNIEMIFARRGGGGGRLSLFNGLNYMPSYYRPLRLEQQSFAPPINFTCGFGNDGAWYYDSSTDTCFFYSSTTATWPEAERRCLAINSHLATIEQRNNDFVRRIIRTSQPYGRTLAWIGLRLSHLPTNTHSWVNGNLVNMYRPWDENEPNPQGTEGCVVMNSDNGRFRDAPCQLAEPLRFVCRKVKPTEAPANSTAVAPKVEDHWGCPIDRPDLVRFGSFCYWFSPPNELKNWTEALKACQDLYHHPNDTSKSSSLVSIHSEIENELVLSYMQPRVHRWTGLREDQTEQALYWTDQTSLTFLNWHYGEPRREGPQCVWMYGDLGRAGLWDDAVCDYKAGYICKMQKEQTKSAPPQSNYCPTGFYSKNGTCFGILPMNDSHLPEEICERAGVGIRPASIITPMENAFVHVLIHGIRNNNSTANATAWLGGKESRGSVKWDNGCFLKFNNIQDVDTATVRQNDTCIVMDHDGKWRKLSCKSDPQTVPYVVCEKRDGAQECDKAEPASSEGTCPVGFPEECGDFCYRIDGASSTTPTLIRSKTSWEGAKTACANMGASLATVRNEKDQNCLQQYASRAEQGVWIGLYYEPTSYYPALAGKWKWLDPAFEFEQNYVNWKPGQPDNMGQSYYRELCGEMLNGGWDASEAGLWNNRPCMDGHRQGYICERLRSPENNASCGFSKTGDWFYDAKTDSCFFVSRTFASWPNAELTCNSMDAHLATIERDNHLFLRQILTRDYPTDTNFWIGLRLKNVHTMTHSWVDGDAANIFRVWDYNEPNNEATKACVVMNNGQGKWRDFRCQWSFRFVCRKPKIPVILVKPPVVNESWGCPAACKDCLRFGSSCYWFSPANERKNWGDALKSCQQLYAHPTDLAKSSSLVSIQSDLEQDFLLAHMGADRSNRWTGLHEEHDQKTLYWTDHSYFGYSNWNYREPSDTSANTQDCVIIYGDVAKAGRWNDQPCGSTAGYICKMQKDQTAPAPVPSNNCSAGFEYLNGVCFGIFPTATDARATCSNEGGSQFATITNPYENAFVRVLLNKATNTTDPVTDVDKAQAWLGGVDNKGKLTWTSGCFPKINNIVNFYTSNQEGNCVTINRDGKWNSRPCSDTVQFVACEQRTVECEKLIANVTGTCPVRFPDEGNDFCYYVAHTTATVFGECFKATWSEAKDACAEMGGSVLTIRSEADQQLLEKYIERSTSALWLGLYEEVDPLTSIGTWRWIDDNATYQGNYQNWEQGSEPENATPSVTGYTRESCTEIKPSGKWGRVQCDQGVTRGYICEKLKEPTSTATTWTKSSALIGLRGGSIAGIVSAVLLLVFVTAIAAFLIARRRRSGGVFLAFSRSRSRDSDTVAVINSDEESFTL</sequence>
<keyword evidence="5" id="KW-0675">Receptor</keyword>
<dbReference type="PROSITE" id="PS50041">
    <property type="entry name" value="C_TYPE_LECTIN_2"/>
    <property type="match status" value="8"/>
</dbReference>
<evidence type="ECO:0000259" key="4">
    <source>
        <dbReference type="PROSITE" id="PS50041"/>
    </source>
</evidence>
<reference evidence="6" key="1">
    <citation type="submission" date="2017-01" db="EMBL/GenBank/DDBJ databases">
        <title>Comparative genomics of anhydrobiosis in the tardigrade Hypsibius dujardini.</title>
        <authorList>
            <person name="Yoshida Y."/>
            <person name="Koutsovoulos G."/>
            <person name="Laetsch D."/>
            <person name="Stevens L."/>
            <person name="Kumar S."/>
            <person name="Horikawa D."/>
            <person name="Ishino K."/>
            <person name="Komine S."/>
            <person name="Tomita M."/>
            <person name="Blaxter M."/>
            <person name="Arakawa K."/>
        </authorList>
    </citation>
    <scope>NUCLEOTIDE SEQUENCE [LARGE SCALE GENOMIC DNA]</scope>
    <source>
        <strain evidence="6">Z151</strain>
    </source>
</reference>
<dbReference type="PROSITE" id="PS00615">
    <property type="entry name" value="C_TYPE_LECTIN_1"/>
    <property type="match status" value="4"/>
</dbReference>
<accession>A0A1W0X785</accession>
<name>A0A1W0X785_HYPEX</name>
<keyword evidence="6" id="KW-1185">Reference proteome</keyword>
<feature type="domain" description="C-type lectin" evidence="4">
    <location>
        <begin position="532"/>
        <end position="666"/>
    </location>
</feature>
<dbReference type="InterPro" id="IPR016187">
    <property type="entry name" value="CTDL_fold"/>
</dbReference>
<keyword evidence="2" id="KW-0472">Membrane</keyword>
<comment type="caution">
    <text evidence="5">The sequence shown here is derived from an EMBL/GenBank/DDBJ whole genome shotgun (WGS) entry which is preliminary data.</text>
</comment>
<feature type="domain" description="C-type lectin" evidence="4">
    <location>
        <begin position="76"/>
        <end position="187"/>
    </location>
</feature>
<dbReference type="CDD" id="cd00037">
    <property type="entry name" value="CLECT"/>
    <property type="match status" value="7"/>
</dbReference>
<feature type="domain" description="C-type lectin" evidence="4">
    <location>
        <begin position="849"/>
        <end position="979"/>
    </location>
</feature>
<feature type="domain" description="C-type lectin" evidence="4">
    <location>
        <begin position="1002"/>
        <end position="1121"/>
    </location>
</feature>
<dbReference type="EMBL" id="MTYJ01000012">
    <property type="protein sequence ID" value="OQV23363.1"/>
    <property type="molecule type" value="Genomic_DNA"/>
</dbReference>
<evidence type="ECO:0000256" key="2">
    <source>
        <dbReference type="SAM" id="Phobius"/>
    </source>
</evidence>
<organism evidence="5 6">
    <name type="scientific">Hypsibius exemplaris</name>
    <name type="common">Freshwater tardigrade</name>
    <dbReference type="NCBI Taxonomy" id="2072580"/>
    <lineage>
        <taxon>Eukaryota</taxon>
        <taxon>Metazoa</taxon>
        <taxon>Ecdysozoa</taxon>
        <taxon>Tardigrada</taxon>
        <taxon>Eutardigrada</taxon>
        <taxon>Parachela</taxon>
        <taxon>Hypsibioidea</taxon>
        <taxon>Hypsibiidae</taxon>
        <taxon>Hypsibius</taxon>
    </lineage>
</organism>
<proteinExistence type="predicted"/>
<keyword evidence="2" id="KW-0812">Transmembrane</keyword>
<dbReference type="OrthoDB" id="6356110at2759"/>
<dbReference type="Gene3D" id="3.10.100.10">
    <property type="entry name" value="Mannose-Binding Protein A, subunit A"/>
    <property type="match status" value="8"/>
</dbReference>
<feature type="domain" description="C-type lectin" evidence="4">
    <location>
        <begin position="397"/>
        <end position="491"/>
    </location>
</feature>
<protein>
    <submittedName>
        <fullName evidence="5">Macrophage mannose receptor 1</fullName>
    </submittedName>
</protein>
<feature type="chain" id="PRO_5010724391" evidence="3">
    <location>
        <begin position="24"/>
        <end position="1369"/>
    </location>
</feature>